<keyword evidence="2 5" id="KW-0479">Metal-binding</keyword>
<feature type="transmembrane region" description="Helical" evidence="6">
    <location>
        <begin position="6"/>
        <end position="28"/>
    </location>
</feature>
<dbReference type="Pfam" id="PF00067">
    <property type="entry name" value="p450"/>
    <property type="match status" value="1"/>
</dbReference>
<dbReference type="GO" id="GO:0005506">
    <property type="term" value="F:iron ion binding"/>
    <property type="evidence" value="ECO:0007669"/>
    <property type="project" value="InterPro"/>
</dbReference>
<dbReference type="PANTHER" id="PTHR24296">
    <property type="entry name" value="CYTOCHROME P450"/>
    <property type="match status" value="1"/>
</dbReference>
<dbReference type="AlphaFoldDB" id="A0A843X6J7"/>
<dbReference type="CDD" id="cd11064">
    <property type="entry name" value="CYP86A"/>
    <property type="match status" value="1"/>
</dbReference>
<accession>A0A843X6J7</accession>
<dbReference type="PRINTS" id="PR00385">
    <property type="entry name" value="P450"/>
</dbReference>
<evidence type="ECO:0000256" key="2">
    <source>
        <dbReference type="ARBA" id="ARBA00022723"/>
    </source>
</evidence>
<reference evidence="7" key="1">
    <citation type="submission" date="2017-07" db="EMBL/GenBank/DDBJ databases">
        <title>Taro Niue Genome Assembly and Annotation.</title>
        <authorList>
            <person name="Atibalentja N."/>
            <person name="Keating K."/>
            <person name="Fields C.J."/>
        </authorList>
    </citation>
    <scope>NUCLEOTIDE SEQUENCE</scope>
    <source>
        <strain evidence="7">Niue_2</strain>
        <tissue evidence="7">Leaf</tissue>
    </source>
</reference>
<dbReference type="GO" id="GO:0020037">
    <property type="term" value="F:heme binding"/>
    <property type="evidence" value="ECO:0007669"/>
    <property type="project" value="InterPro"/>
</dbReference>
<dbReference type="Proteomes" id="UP000652761">
    <property type="component" value="Unassembled WGS sequence"/>
</dbReference>
<evidence type="ECO:0000313" key="8">
    <source>
        <dbReference type="Proteomes" id="UP000652761"/>
    </source>
</evidence>
<comment type="similarity">
    <text evidence="1">Belongs to the cytochrome P450 family.</text>
</comment>
<dbReference type="InterPro" id="IPR001128">
    <property type="entry name" value="Cyt_P450"/>
</dbReference>
<dbReference type="GO" id="GO:0016705">
    <property type="term" value="F:oxidoreductase activity, acting on paired donors, with incorporation or reduction of molecular oxygen"/>
    <property type="evidence" value="ECO:0007669"/>
    <property type="project" value="InterPro"/>
</dbReference>
<evidence type="ECO:0000256" key="6">
    <source>
        <dbReference type="SAM" id="Phobius"/>
    </source>
</evidence>
<dbReference type="GO" id="GO:0004497">
    <property type="term" value="F:monooxygenase activity"/>
    <property type="evidence" value="ECO:0007669"/>
    <property type="project" value="InterPro"/>
</dbReference>
<keyword evidence="3" id="KW-0560">Oxidoreductase</keyword>
<comment type="caution">
    <text evidence="7">The sequence shown here is derived from an EMBL/GenBank/DDBJ whole genome shotgun (WGS) entry which is preliminary data.</text>
</comment>
<name>A0A843X6J7_COLES</name>
<comment type="cofactor">
    <cofactor evidence="5">
        <name>heme</name>
        <dbReference type="ChEBI" id="CHEBI:30413"/>
    </cofactor>
</comment>
<evidence type="ECO:0000256" key="1">
    <source>
        <dbReference type="ARBA" id="ARBA00010617"/>
    </source>
</evidence>
<keyword evidence="8" id="KW-1185">Reference proteome</keyword>
<dbReference type="OrthoDB" id="1470350at2759"/>
<evidence type="ECO:0008006" key="9">
    <source>
        <dbReference type="Google" id="ProtNLM"/>
    </source>
</evidence>
<dbReference type="InterPro" id="IPR002401">
    <property type="entry name" value="Cyt_P450_E_grp-I"/>
</dbReference>
<evidence type="ECO:0000256" key="5">
    <source>
        <dbReference type="PIRSR" id="PIRSR602401-1"/>
    </source>
</evidence>
<dbReference type="Gene3D" id="1.10.630.10">
    <property type="entry name" value="Cytochrome P450"/>
    <property type="match status" value="1"/>
</dbReference>
<dbReference type="EMBL" id="NMUH01005347">
    <property type="protein sequence ID" value="MQM12530.1"/>
    <property type="molecule type" value="Genomic_DNA"/>
</dbReference>
<organism evidence="7 8">
    <name type="scientific">Colocasia esculenta</name>
    <name type="common">Wild taro</name>
    <name type="synonym">Arum esculentum</name>
    <dbReference type="NCBI Taxonomy" id="4460"/>
    <lineage>
        <taxon>Eukaryota</taxon>
        <taxon>Viridiplantae</taxon>
        <taxon>Streptophyta</taxon>
        <taxon>Embryophyta</taxon>
        <taxon>Tracheophyta</taxon>
        <taxon>Spermatophyta</taxon>
        <taxon>Magnoliopsida</taxon>
        <taxon>Liliopsida</taxon>
        <taxon>Araceae</taxon>
        <taxon>Aroideae</taxon>
        <taxon>Colocasieae</taxon>
        <taxon>Colocasia</taxon>
    </lineage>
</organism>
<keyword evidence="5" id="KW-0349">Heme</keyword>
<dbReference type="SUPFAM" id="SSF48264">
    <property type="entry name" value="Cytochrome P450"/>
    <property type="match status" value="1"/>
</dbReference>
<protein>
    <recommendedName>
        <fullName evidence="9">Cytochrome P450 704C1</fullName>
    </recommendedName>
</protein>
<dbReference type="PRINTS" id="PR00463">
    <property type="entry name" value="EP450I"/>
</dbReference>
<gene>
    <name evidence="7" type="ORF">Taro_045448</name>
</gene>
<dbReference type="InterPro" id="IPR036396">
    <property type="entry name" value="Cyt_P450_sf"/>
</dbReference>
<keyword evidence="6" id="KW-0472">Membrane</keyword>
<evidence type="ECO:0000256" key="4">
    <source>
        <dbReference type="ARBA" id="ARBA00023004"/>
    </source>
</evidence>
<keyword evidence="4 5" id="KW-0408">Iron</keyword>
<feature type="binding site" description="axial binding residue" evidence="5">
    <location>
        <position position="461"/>
    </location>
    <ligand>
        <name>heme</name>
        <dbReference type="ChEBI" id="CHEBI:30413"/>
    </ligand>
    <ligandPart>
        <name>Fe</name>
        <dbReference type="ChEBI" id="CHEBI:18248"/>
    </ligandPart>
</feature>
<evidence type="ECO:0000256" key="3">
    <source>
        <dbReference type="ARBA" id="ARBA00023002"/>
    </source>
</evidence>
<evidence type="ECO:0000313" key="7">
    <source>
        <dbReference type="EMBL" id="MQM12530.1"/>
    </source>
</evidence>
<sequence>MESFKPFLLGILLSLAATALLLLGLRWLRLNNHKRSGRRRRCHPVVCTVFHQLLHLDKLHDYHADLAQRYGAFRVSHFTRNYVYLVDPADVEHILRTNFANYSKGSYTYELVNDLLGDGIFAVDGGKWRQQRKLASFEFTTRNLREYSIGVFRRNATALALVISEAAASNRAVDIQDLFMKSTLDSIFKVGFGVELDTLSGSNKEGSRFAEAFDASGEVIVRRYFDFLWKIKRILNIGAEAELKEHLKVINDFVYKVIRSKTQQQISAPRDASVMRREDILSRFLAQKEECVEMDMKYLRDIVLNLVIAGRDTTAGTLSWFLYMLCKHPEVQEKVASEAAMATGLAAPSCTPMADFAAVVTEEVLDKMHYLHAALTETLRLYPAVPVDPKACLSDDTLPGGYDVRGGDLVSYAPYSMGRMKQLWGEDAEEFRPERWLDEKGVFQPESPFKFAAFQAGPRICLGKDFAYMQMKIFAAVLAHFFTFELRDADKQVTYRNTFTLPIDQGLHVRAFRRPLV</sequence>
<proteinExistence type="inferred from homology"/>
<keyword evidence="6" id="KW-0812">Transmembrane</keyword>
<keyword evidence="6" id="KW-1133">Transmembrane helix</keyword>